<sequence length="200" mass="20698">MNKLLISLLVSIGLTGVAHAAGDAAAGQTKTAVCAACHSADGNSVVGNFPKLAGQGEKYLLKQLNDIKSGARMVPEMTGMLTNLNDQDLADISAYYASKKVQLGQAAADQVELGQTIYRAGVAEKGVAACTACHGPNGKGIGSAAYPSLSGQHAQYVASTLNKFSKGERNNDPAQMMRDIASKLSAAEMQAVSQYVQGLH</sequence>
<organism evidence="15 16">
    <name type="scientific">Marinobacterium halophilum</name>
    <dbReference type="NCBI Taxonomy" id="267374"/>
    <lineage>
        <taxon>Bacteria</taxon>
        <taxon>Pseudomonadati</taxon>
        <taxon>Pseudomonadota</taxon>
        <taxon>Gammaproteobacteria</taxon>
        <taxon>Oceanospirillales</taxon>
        <taxon>Oceanospirillaceae</taxon>
        <taxon>Marinobacterium</taxon>
    </lineage>
</organism>
<keyword evidence="4 12" id="KW-0479">Metal-binding</keyword>
<dbReference type="RefSeq" id="WP_106591754.1">
    <property type="nucleotide sequence ID" value="NZ_PYGI01000011.1"/>
</dbReference>
<protein>
    <recommendedName>
        <fullName evidence="10">Cytochrome c4</fullName>
    </recommendedName>
</protein>
<dbReference type="InterPro" id="IPR050597">
    <property type="entry name" value="Cytochrome_c_Oxidase_Subunit"/>
</dbReference>
<feature type="binding site" description="axial binding residue" evidence="12">
    <location>
        <position position="38"/>
    </location>
    <ligand>
        <name>heme c</name>
        <dbReference type="ChEBI" id="CHEBI:61717"/>
        <label>1</label>
    </ligand>
    <ligandPart>
        <name>Fe</name>
        <dbReference type="ChEBI" id="CHEBI:18248"/>
    </ligandPart>
</feature>
<feature type="binding site" description="covalent" evidence="11">
    <location>
        <position position="37"/>
    </location>
    <ligand>
        <name>heme c</name>
        <dbReference type="ChEBI" id="CHEBI:61717"/>
        <label>1</label>
    </ligand>
</feature>
<feature type="binding site" description="covalent" evidence="11">
    <location>
        <position position="130"/>
    </location>
    <ligand>
        <name>heme c</name>
        <dbReference type="ChEBI" id="CHEBI:61717"/>
        <label>2</label>
    </ligand>
</feature>
<dbReference type="OrthoDB" id="9773456at2"/>
<dbReference type="PANTHER" id="PTHR33751:SF9">
    <property type="entry name" value="CYTOCHROME C4"/>
    <property type="match status" value="1"/>
</dbReference>
<keyword evidence="2" id="KW-0813">Transport</keyword>
<name>A0A2P8EVV2_9GAMM</name>
<dbReference type="GO" id="GO:0020037">
    <property type="term" value="F:heme binding"/>
    <property type="evidence" value="ECO:0007669"/>
    <property type="project" value="InterPro"/>
</dbReference>
<dbReference type="SUPFAM" id="SSF46626">
    <property type="entry name" value="Cytochrome c"/>
    <property type="match status" value="2"/>
</dbReference>
<dbReference type="PIRSF" id="PIRSF000005">
    <property type="entry name" value="Cytochrome_c4"/>
    <property type="match status" value="1"/>
</dbReference>
<feature type="binding site" description="axial binding residue" evidence="12">
    <location>
        <position position="134"/>
    </location>
    <ligand>
        <name>heme c</name>
        <dbReference type="ChEBI" id="CHEBI:61717"/>
        <label>2</label>
    </ligand>
    <ligandPart>
        <name>Fe</name>
        <dbReference type="ChEBI" id="CHEBI:18248"/>
    </ligandPart>
</feature>
<keyword evidence="3 11" id="KW-0349">Heme</keyword>
<evidence type="ECO:0000256" key="13">
    <source>
        <dbReference type="SAM" id="SignalP"/>
    </source>
</evidence>
<evidence type="ECO:0000256" key="9">
    <source>
        <dbReference type="ARBA" id="ARBA00053316"/>
    </source>
</evidence>
<evidence type="ECO:0000256" key="7">
    <source>
        <dbReference type="ARBA" id="ARBA00022982"/>
    </source>
</evidence>
<evidence type="ECO:0000256" key="10">
    <source>
        <dbReference type="ARBA" id="ARBA00068434"/>
    </source>
</evidence>
<keyword evidence="6" id="KW-0574">Periplasm</keyword>
<evidence type="ECO:0000256" key="4">
    <source>
        <dbReference type="ARBA" id="ARBA00022723"/>
    </source>
</evidence>
<evidence type="ECO:0000313" key="16">
    <source>
        <dbReference type="Proteomes" id="UP000242133"/>
    </source>
</evidence>
<dbReference type="InterPro" id="IPR009056">
    <property type="entry name" value="Cyt_c-like_dom"/>
</dbReference>
<dbReference type="Gene3D" id="1.10.760.10">
    <property type="entry name" value="Cytochrome c-like domain"/>
    <property type="match status" value="2"/>
</dbReference>
<comment type="function">
    <text evidence="9">Diheme, high potential cytochrome c believed to be an intermediate electron donor to terminal oxidation systems.</text>
</comment>
<comment type="subcellular location">
    <subcellularLocation>
        <location evidence="1">Periplasm</location>
    </subcellularLocation>
</comment>
<evidence type="ECO:0000256" key="2">
    <source>
        <dbReference type="ARBA" id="ARBA00022448"/>
    </source>
</evidence>
<evidence type="ECO:0000313" key="15">
    <source>
        <dbReference type="EMBL" id="PSL13603.1"/>
    </source>
</evidence>
<evidence type="ECO:0000256" key="5">
    <source>
        <dbReference type="ARBA" id="ARBA00022729"/>
    </source>
</evidence>
<dbReference type="Pfam" id="PF00034">
    <property type="entry name" value="Cytochrom_C"/>
    <property type="match status" value="2"/>
</dbReference>
<comment type="PTM">
    <text evidence="11">Binds 2 heme c groups covalently per subunit.</text>
</comment>
<dbReference type="InterPro" id="IPR036909">
    <property type="entry name" value="Cyt_c-like_dom_sf"/>
</dbReference>
<gene>
    <name evidence="15" type="ORF">CLV44_1119</name>
</gene>
<reference evidence="15 16" key="1">
    <citation type="submission" date="2018-03" db="EMBL/GenBank/DDBJ databases">
        <title>Genomic Encyclopedia of Archaeal and Bacterial Type Strains, Phase II (KMG-II): from individual species to whole genera.</title>
        <authorList>
            <person name="Goeker M."/>
        </authorList>
    </citation>
    <scope>NUCLEOTIDE SEQUENCE [LARGE SCALE GENOMIC DNA]</scope>
    <source>
        <strain evidence="15 16">DSM 17586</strain>
    </source>
</reference>
<evidence type="ECO:0000256" key="6">
    <source>
        <dbReference type="ARBA" id="ARBA00022764"/>
    </source>
</evidence>
<feature type="signal peptide" evidence="13">
    <location>
        <begin position="1"/>
        <end position="20"/>
    </location>
</feature>
<dbReference type="Proteomes" id="UP000242133">
    <property type="component" value="Unassembled WGS sequence"/>
</dbReference>
<dbReference type="PROSITE" id="PS51007">
    <property type="entry name" value="CYTC"/>
    <property type="match status" value="2"/>
</dbReference>
<feature type="chain" id="PRO_5015173895" description="Cytochrome c4" evidence="13">
    <location>
        <begin position="21"/>
        <end position="200"/>
    </location>
</feature>
<evidence type="ECO:0000256" key="1">
    <source>
        <dbReference type="ARBA" id="ARBA00004418"/>
    </source>
</evidence>
<comment type="caution">
    <text evidence="15">The sequence shown here is derived from an EMBL/GenBank/DDBJ whole genome shotgun (WGS) entry which is preliminary data.</text>
</comment>
<accession>A0A2P8EVV2</accession>
<keyword evidence="16" id="KW-1185">Reference proteome</keyword>
<dbReference type="GO" id="GO:0042597">
    <property type="term" value="C:periplasmic space"/>
    <property type="evidence" value="ECO:0007669"/>
    <property type="project" value="UniProtKB-SubCell"/>
</dbReference>
<feature type="binding site" description="axial binding residue" evidence="12">
    <location>
        <position position="177"/>
    </location>
    <ligand>
        <name>heme c</name>
        <dbReference type="ChEBI" id="CHEBI:61717"/>
        <label>2</label>
    </ligand>
    <ligandPart>
        <name>Fe</name>
        <dbReference type="ChEBI" id="CHEBI:18248"/>
    </ligandPart>
</feature>
<dbReference type="GO" id="GO:0005506">
    <property type="term" value="F:iron ion binding"/>
    <property type="evidence" value="ECO:0007669"/>
    <property type="project" value="InterPro"/>
</dbReference>
<evidence type="ECO:0000259" key="14">
    <source>
        <dbReference type="PROSITE" id="PS51007"/>
    </source>
</evidence>
<dbReference type="PANTHER" id="PTHR33751">
    <property type="entry name" value="CBB3-TYPE CYTOCHROME C OXIDASE SUBUNIT FIXP"/>
    <property type="match status" value="1"/>
</dbReference>
<evidence type="ECO:0000256" key="3">
    <source>
        <dbReference type="ARBA" id="ARBA00022617"/>
    </source>
</evidence>
<dbReference type="FunFam" id="1.10.760.10:FF:000016">
    <property type="entry name" value="Cytochrome c4"/>
    <property type="match status" value="1"/>
</dbReference>
<feature type="binding site" description="covalent" evidence="11">
    <location>
        <position position="133"/>
    </location>
    <ligand>
        <name>heme c</name>
        <dbReference type="ChEBI" id="CHEBI:61717"/>
        <label>2</label>
    </ligand>
</feature>
<feature type="binding site" description="axial binding residue" evidence="12">
    <location>
        <position position="77"/>
    </location>
    <ligand>
        <name>heme c</name>
        <dbReference type="ChEBI" id="CHEBI:61717"/>
        <label>1</label>
    </ligand>
    <ligandPart>
        <name>Fe</name>
        <dbReference type="ChEBI" id="CHEBI:18248"/>
    </ligandPart>
</feature>
<feature type="domain" description="Cytochrome c" evidence="14">
    <location>
        <begin position="109"/>
        <end position="200"/>
    </location>
</feature>
<dbReference type="InterPro" id="IPR024167">
    <property type="entry name" value="Cytochrome_c4-like"/>
</dbReference>
<dbReference type="GO" id="GO:0009055">
    <property type="term" value="F:electron transfer activity"/>
    <property type="evidence" value="ECO:0007669"/>
    <property type="project" value="InterPro"/>
</dbReference>
<evidence type="ECO:0000256" key="8">
    <source>
        <dbReference type="ARBA" id="ARBA00023004"/>
    </source>
</evidence>
<evidence type="ECO:0000256" key="12">
    <source>
        <dbReference type="PIRSR" id="PIRSR000005-2"/>
    </source>
</evidence>
<evidence type="ECO:0000256" key="11">
    <source>
        <dbReference type="PIRSR" id="PIRSR000005-1"/>
    </source>
</evidence>
<proteinExistence type="predicted"/>
<feature type="binding site" description="covalent" evidence="11">
    <location>
        <position position="34"/>
    </location>
    <ligand>
        <name>heme c</name>
        <dbReference type="ChEBI" id="CHEBI:61717"/>
        <label>1</label>
    </ligand>
</feature>
<dbReference type="AlphaFoldDB" id="A0A2P8EVV2"/>
<keyword evidence="5 13" id="KW-0732">Signal</keyword>
<keyword evidence="8 12" id="KW-0408">Iron</keyword>
<dbReference type="EMBL" id="PYGI01000011">
    <property type="protein sequence ID" value="PSL13603.1"/>
    <property type="molecule type" value="Genomic_DNA"/>
</dbReference>
<feature type="domain" description="Cytochrome c" evidence="14">
    <location>
        <begin position="22"/>
        <end position="100"/>
    </location>
</feature>
<keyword evidence="7" id="KW-0249">Electron transport</keyword>